<protein>
    <recommendedName>
        <fullName evidence="5">GDSL esterase/lipase APG</fullName>
    </recommendedName>
</protein>
<evidence type="ECO:0000256" key="2">
    <source>
        <dbReference type="SAM" id="SignalP"/>
    </source>
</evidence>
<evidence type="ECO:0000313" key="4">
    <source>
        <dbReference type="Proteomes" id="UP000026960"/>
    </source>
</evidence>
<sequence length="390" mass="41675">MAQLRLTLLAMSLLILSPAMDGGGGGTVQAQIVPAVISFGDSTVDVGNNNYLPGAIFKANYVPYGVNFGSRRKPTGRFSDGKIVTDITAETLGFESYAPPYLSPQAKGDNLLLGANFASAASSYHDDTAAMYQLKYYKEYQSKLAALIGQKNATAILSDALYIVSTGTGDFIQNYYHNASLSSRYNVNSYCDLLISIFSGFANVSTLPPPSSSQLLYNCMRCTGTLAASCVYGLVTIACAELYRLGARRIGVTSLPPLGCLPATIRLYGKGRSGCVERLNGDAETFNNKLNITVEALAKKHSDLKIAIFDIYTPLQNMSESPASQGFLEARKTCCQTGTRKTRVYLCNPATAGLCRNASDFVYFDGVHPSEAANLVIAESTISAGISLVT</sequence>
<accession>A0A0D3GCV2</accession>
<evidence type="ECO:0008006" key="5">
    <source>
        <dbReference type="Google" id="ProtNLM"/>
    </source>
</evidence>
<dbReference type="STRING" id="65489.A0A0D3GCV2"/>
<feature type="signal peptide" evidence="2">
    <location>
        <begin position="1"/>
        <end position="22"/>
    </location>
</feature>
<dbReference type="eggNOG" id="KOG0017">
    <property type="taxonomic scope" value="Eukaryota"/>
</dbReference>
<keyword evidence="2" id="KW-0732">Signal</keyword>
<dbReference type="HOGENOM" id="CLU_015101_0_1_1"/>
<dbReference type="InterPro" id="IPR035669">
    <property type="entry name" value="SGNH_plant_lipase-like"/>
</dbReference>
<dbReference type="Gramene" id="OBART06G03240.2">
    <property type="protein sequence ID" value="OBART06G03240.2"/>
    <property type="gene ID" value="OBART06G03240"/>
</dbReference>
<dbReference type="CDD" id="cd01837">
    <property type="entry name" value="SGNH_plant_lipase_like"/>
    <property type="match status" value="1"/>
</dbReference>
<proteinExistence type="inferred from homology"/>
<dbReference type="PANTHER" id="PTHR45642">
    <property type="entry name" value="GDSL ESTERASE/LIPASE EXL3"/>
    <property type="match status" value="1"/>
</dbReference>
<reference evidence="3" key="1">
    <citation type="journal article" date="2009" name="Rice">
        <title>De Novo Next Generation Sequencing of Plant Genomes.</title>
        <authorList>
            <person name="Rounsley S."/>
            <person name="Marri P.R."/>
            <person name="Yu Y."/>
            <person name="He R."/>
            <person name="Sisneros N."/>
            <person name="Goicoechea J.L."/>
            <person name="Lee S.J."/>
            <person name="Angelova A."/>
            <person name="Kudrna D."/>
            <person name="Luo M."/>
            <person name="Affourtit J."/>
            <person name="Desany B."/>
            <person name="Knight J."/>
            <person name="Niazi F."/>
            <person name="Egholm M."/>
            <person name="Wing R.A."/>
        </authorList>
    </citation>
    <scope>NUCLEOTIDE SEQUENCE [LARGE SCALE GENOMIC DNA]</scope>
    <source>
        <strain evidence="3">cv. IRGC 105608</strain>
    </source>
</reference>
<dbReference type="InterPro" id="IPR001087">
    <property type="entry name" value="GDSL"/>
</dbReference>
<dbReference type="AlphaFoldDB" id="A0A0D3GCV2"/>
<evidence type="ECO:0000313" key="3">
    <source>
        <dbReference type="EnsemblPlants" id="OBART06G03240.2"/>
    </source>
</evidence>
<dbReference type="EnsemblPlants" id="OBART06G03240.2">
    <property type="protein sequence ID" value="OBART06G03240.2"/>
    <property type="gene ID" value="OBART06G03240"/>
</dbReference>
<dbReference type="GO" id="GO:0048046">
    <property type="term" value="C:apoplast"/>
    <property type="evidence" value="ECO:0007669"/>
    <property type="project" value="TreeGrafter"/>
</dbReference>
<reference evidence="3" key="2">
    <citation type="submission" date="2015-03" db="UniProtKB">
        <authorList>
            <consortium name="EnsemblPlants"/>
        </authorList>
    </citation>
    <scope>IDENTIFICATION</scope>
</reference>
<comment type="similarity">
    <text evidence="1">Belongs to the 'GDSL' lipolytic enzyme family.</text>
</comment>
<dbReference type="Gene3D" id="3.40.50.1110">
    <property type="entry name" value="SGNH hydrolase"/>
    <property type="match status" value="1"/>
</dbReference>
<dbReference type="PANTHER" id="PTHR45642:SF16">
    <property type="entry name" value="GDSL ESTERASE_LIPASE APG"/>
    <property type="match status" value="1"/>
</dbReference>
<dbReference type="Pfam" id="PF00657">
    <property type="entry name" value="Lipase_GDSL"/>
    <property type="match status" value="1"/>
</dbReference>
<dbReference type="GO" id="GO:0016788">
    <property type="term" value="F:hydrolase activity, acting on ester bonds"/>
    <property type="evidence" value="ECO:0007669"/>
    <property type="project" value="InterPro"/>
</dbReference>
<dbReference type="SUPFAM" id="SSF52266">
    <property type="entry name" value="SGNH hydrolase"/>
    <property type="match status" value="1"/>
</dbReference>
<organism evidence="3">
    <name type="scientific">Oryza barthii</name>
    <dbReference type="NCBI Taxonomy" id="65489"/>
    <lineage>
        <taxon>Eukaryota</taxon>
        <taxon>Viridiplantae</taxon>
        <taxon>Streptophyta</taxon>
        <taxon>Embryophyta</taxon>
        <taxon>Tracheophyta</taxon>
        <taxon>Spermatophyta</taxon>
        <taxon>Magnoliopsida</taxon>
        <taxon>Liliopsida</taxon>
        <taxon>Poales</taxon>
        <taxon>Poaceae</taxon>
        <taxon>BOP clade</taxon>
        <taxon>Oryzoideae</taxon>
        <taxon>Oryzeae</taxon>
        <taxon>Oryzinae</taxon>
        <taxon>Oryza</taxon>
    </lineage>
</organism>
<name>A0A0D3GCV2_9ORYZ</name>
<evidence type="ECO:0000256" key="1">
    <source>
        <dbReference type="ARBA" id="ARBA00008668"/>
    </source>
</evidence>
<dbReference type="Proteomes" id="UP000026960">
    <property type="component" value="Chromosome 6"/>
</dbReference>
<dbReference type="InterPro" id="IPR050592">
    <property type="entry name" value="GDSL_lipolytic_enzyme"/>
</dbReference>
<dbReference type="InterPro" id="IPR036514">
    <property type="entry name" value="SGNH_hydro_sf"/>
</dbReference>
<dbReference type="PaxDb" id="65489-OBART06G03240.2"/>
<feature type="chain" id="PRO_5002263132" description="GDSL esterase/lipase APG" evidence="2">
    <location>
        <begin position="23"/>
        <end position="390"/>
    </location>
</feature>
<keyword evidence="4" id="KW-1185">Reference proteome</keyword>